<proteinExistence type="predicted"/>
<evidence type="ECO:0000256" key="1">
    <source>
        <dbReference type="SAM" id="MobiDB-lite"/>
    </source>
</evidence>
<evidence type="ECO:0000313" key="3">
    <source>
        <dbReference type="Proteomes" id="UP001244207"/>
    </source>
</evidence>
<accession>A0AAD8X9T0</accession>
<dbReference type="EMBL" id="JAHMHS010000192">
    <property type="protein sequence ID" value="KAK1708679.1"/>
    <property type="molecule type" value="Genomic_DNA"/>
</dbReference>
<dbReference type="AlphaFoldDB" id="A0AAD8X9T0"/>
<reference evidence="2" key="1">
    <citation type="submission" date="2021-12" db="EMBL/GenBank/DDBJ databases">
        <title>Comparative genomics, transcriptomics and evolutionary studies reveal genomic signatures of adaptation to plant cell wall in hemibiotrophic fungi.</title>
        <authorList>
            <consortium name="DOE Joint Genome Institute"/>
            <person name="Baroncelli R."/>
            <person name="Diaz J.F."/>
            <person name="Benocci T."/>
            <person name="Peng M."/>
            <person name="Battaglia E."/>
            <person name="Haridas S."/>
            <person name="Andreopoulos W."/>
            <person name="Labutti K."/>
            <person name="Pangilinan J."/>
            <person name="Floch G.L."/>
            <person name="Makela M.R."/>
            <person name="Henrissat B."/>
            <person name="Grigoriev I.V."/>
            <person name="Crouch J.A."/>
            <person name="De Vries R.P."/>
            <person name="Sukno S.A."/>
            <person name="Thon M.R."/>
        </authorList>
    </citation>
    <scope>NUCLEOTIDE SEQUENCE</scope>
    <source>
        <strain evidence="2">CBS 112980</strain>
    </source>
</reference>
<keyword evidence="3" id="KW-1185">Reference proteome</keyword>
<name>A0AAD8X9T0_GLOAC</name>
<organism evidence="2 3">
    <name type="scientific">Glomerella acutata</name>
    <name type="common">Colletotrichum acutatum</name>
    <dbReference type="NCBI Taxonomy" id="27357"/>
    <lineage>
        <taxon>Eukaryota</taxon>
        <taxon>Fungi</taxon>
        <taxon>Dikarya</taxon>
        <taxon>Ascomycota</taxon>
        <taxon>Pezizomycotina</taxon>
        <taxon>Sordariomycetes</taxon>
        <taxon>Hypocreomycetidae</taxon>
        <taxon>Glomerellales</taxon>
        <taxon>Glomerellaceae</taxon>
        <taxon>Colletotrichum</taxon>
        <taxon>Colletotrichum acutatum species complex</taxon>
    </lineage>
</organism>
<dbReference type="Proteomes" id="UP001244207">
    <property type="component" value="Unassembled WGS sequence"/>
</dbReference>
<dbReference type="GeneID" id="85385247"/>
<gene>
    <name evidence="2" type="ORF">BDZ83DRAFT_154598</name>
</gene>
<dbReference type="RefSeq" id="XP_060358361.1">
    <property type="nucleotide sequence ID" value="XM_060501348.1"/>
</dbReference>
<evidence type="ECO:0000313" key="2">
    <source>
        <dbReference type="EMBL" id="KAK1708679.1"/>
    </source>
</evidence>
<comment type="caution">
    <text evidence="2">The sequence shown here is derived from an EMBL/GenBank/DDBJ whole genome shotgun (WGS) entry which is preliminary data.</text>
</comment>
<protein>
    <submittedName>
        <fullName evidence="2">Uncharacterized protein</fullName>
    </submittedName>
</protein>
<feature type="region of interest" description="Disordered" evidence="1">
    <location>
        <begin position="1"/>
        <end position="21"/>
    </location>
</feature>
<sequence length="320" mass="35899">MQSQRRRSTDVPKAARQRRLSNQSITLTDSWHFFTPAAEAQGAFSSNVYCLLHRHRQRWSWSSTYAFAPHVHTRARSHQPLRNWRGIQLSINGDDDKHRSRGEGGKLGATVHRDLRRTLVARPRNVCVPLAIPGTEYNQRMAATWQRIGNKAVLVGSNRICGSFGPKRFNTAGIATSLAHSPYSSLEPVALLRLLRSTQYVSGSQLASRPSESWPCVLGKEKGTWGQKKEAGRYTRDQSSPTWLIKAPTDIYQIYGYPGRTIEANLTNDRQERPASHLPSAVLASESIPVPCLSDTRFVINHGREHGWTMPSPPSQLDQS</sequence>